<feature type="compositionally biased region" description="Basic residues" evidence="2">
    <location>
        <begin position="246"/>
        <end position="255"/>
    </location>
</feature>
<sequence length="554" mass="60825">MSLYGAGGGRKPWSSSSSWSYHDDTGIGYSSAIDRRVGGTGRQAAALLGGASGVVGLGGLDTHHYRSSGGGRTMSAARSLGGVYDGNSLLYRCSTSNVPDHLERRWYQNQHQRQTGTGGGRLIRGLGGSKHLSDVYDDDDLLRLQQHDDATATLLDDVMLGGSYSGRNSDFLPSRPRSRSYGGGEDPSSTTSWRHWPDTSSGSGYLGGALRETAIGSSAAIYDHNSHRRTTNTSINSATADQKRWDVRRHNRRQRRYSDGGGDLDPRRSYDYHQHLQTAAMMKYGTAGRRSRSWDPSPSPTPTAYLSGGDDGGGYGGYGGYCDYMDDYGGGGDYESLVALAAEEEHDEELQREEKKARIKAEIARRRRQIEDNVRLHEELLRLARIRENAEHEYSSSMLPSLSAADLCKSHLIGWESSCLILNTSQPNFVDVHYEYTEFIKRGCYAGRRPMTEDECQVFARAAEKIAEERSMERIASTFRTAAAAAAEDYARRGGIYGEYGTAVSCGVGDYTPPHAMPLLPDMPTRSRRLLENLGSSPITDSVLLDGEQKAMQK</sequence>
<feature type="region of interest" description="Disordered" evidence="2">
    <location>
        <begin position="221"/>
        <end position="269"/>
    </location>
</feature>
<evidence type="ECO:0000313" key="3">
    <source>
        <dbReference type="EMBL" id="KAF0759110.1"/>
    </source>
</evidence>
<feature type="region of interest" description="Disordered" evidence="2">
    <location>
        <begin position="287"/>
        <end position="310"/>
    </location>
</feature>
<dbReference type="OrthoDB" id="6626009at2759"/>
<feature type="non-terminal residue" evidence="3">
    <location>
        <position position="554"/>
    </location>
</feature>
<evidence type="ECO:0000256" key="1">
    <source>
        <dbReference type="SAM" id="Coils"/>
    </source>
</evidence>
<feature type="coiled-coil region" evidence="1">
    <location>
        <begin position="340"/>
        <end position="393"/>
    </location>
</feature>
<comment type="caution">
    <text evidence="3">The sequence shown here is derived from an EMBL/GenBank/DDBJ whole genome shotgun (WGS) entry which is preliminary data.</text>
</comment>
<organism evidence="3 4">
    <name type="scientific">Aphis craccivora</name>
    <name type="common">Cowpea aphid</name>
    <dbReference type="NCBI Taxonomy" id="307492"/>
    <lineage>
        <taxon>Eukaryota</taxon>
        <taxon>Metazoa</taxon>
        <taxon>Ecdysozoa</taxon>
        <taxon>Arthropoda</taxon>
        <taxon>Hexapoda</taxon>
        <taxon>Insecta</taxon>
        <taxon>Pterygota</taxon>
        <taxon>Neoptera</taxon>
        <taxon>Paraneoptera</taxon>
        <taxon>Hemiptera</taxon>
        <taxon>Sternorrhyncha</taxon>
        <taxon>Aphidomorpha</taxon>
        <taxon>Aphidoidea</taxon>
        <taxon>Aphididae</taxon>
        <taxon>Aphidini</taxon>
        <taxon>Aphis</taxon>
        <taxon>Aphis</taxon>
    </lineage>
</organism>
<keyword evidence="4" id="KW-1185">Reference proteome</keyword>
<dbReference type="GO" id="GO:0003677">
    <property type="term" value="F:DNA binding"/>
    <property type="evidence" value="ECO:0007669"/>
    <property type="project" value="UniProtKB-KW"/>
</dbReference>
<feature type="region of interest" description="Disordered" evidence="2">
    <location>
        <begin position="165"/>
        <end position="198"/>
    </location>
</feature>
<dbReference type="Proteomes" id="UP000478052">
    <property type="component" value="Unassembled WGS sequence"/>
</dbReference>
<feature type="compositionally biased region" description="Gly residues" evidence="2">
    <location>
        <begin position="1"/>
        <end position="10"/>
    </location>
</feature>
<evidence type="ECO:0000313" key="4">
    <source>
        <dbReference type="Proteomes" id="UP000478052"/>
    </source>
</evidence>
<accession>A0A6G0YNR5</accession>
<keyword evidence="3" id="KW-0238">DNA-binding</keyword>
<proteinExistence type="predicted"/>
<protein>
    <submittedName>
        <fullName evidence="3">Homeobox protein prospero-like</fullName>
    </submittedName>
</protein>
<keyword evidence="3" id="KW-0371">Homeobox</keyword>
<keyword evidence="1" id="KW-0175">Coiled coil</keyword>
<feature type="compositionally biased region" description="Polar residues" evidence="2">
    <location>
        <begin position="231"/>
        <end position="240"/>
    </location>
</feature>
<gene>
    <name evidence="3" type="ORF">FWK35_00014762</name>
</gene>
<feature type="compositionally biased region" description="Polar residues" evidence="2">
    <location>
        <begin position="187"/>
        <end position="198"/>
    </location>
</feature>
<dbReference type="AlphaFoldDB" id="A0A6G0YNR5"/>
<feature type="region of interest" description="Disordered" evidence="2">
    <location>
        <begin position="1"/>
        <end position="20"/>
    </location>
</feature>
<dbReference type="EMBL" id="VUJU01003105">
    <property type="protein sequence ID" value="KAF0759110.1"/>
    <property type="molecule type" value="Genomic_DNA"/>
</dbReference>
<name>A0A6G0YNR5_APHCR</name>
<evidence type="ECO:0000256" key="2">
    <source>
        <dbReference type="SAM" id="MobiDB-lite"/>
    </source>
</evidence>
<reference evidence="3 4" key="1">
    <citation type="submission" date="2019-08" db="EMBL/GenBank/DDBJ databases">
        <title>Whole genome of Aphis craccivora.</title>
        <authorList>
            <person name="Voronova N.V."/>
            <person name="Shulinski R.S."/>
            <person name="Bandarenka Y.V."/>
            <person name="Zhorov D.G."/>
            <person name="Warner D."/>
        </authorList>
    </citation>
    <scope>NUCLEOTIDE SEQUENCE [LARGE SCALE GENOMIC DNA]</scope>
    <source>
        <strain evidence="3">180601</strain>
        <tissue evidence="3">Whole Body</tissue>
    </source>
</reference>